<proteinExistence type="predicted"/>
<sequence>MNNLTWLKKVREVFGSSGLEYEDLYGLMEAAIIREKTNFPAFLYEASRGFGFCVGEGYFYCLDQDWDEPKEFDEVSFFLGEVETSSISVSDYISLMGMAADVYSNYAPDEKKGVLSSVERLKERYVNKLPISN</sequence>
<accession>A0A423IXB5</accession>
<dbReference type="AlphaFoldDB" id="A0A423IXB5"/>
<dbReference type="RefSeq" id="WP_123719228.1">
    <property type="nucleotide sequence ID" value="NZ_MOBN01000012.1"/>
</dbReference>
<organism evidence="1 2">
    <name type="scientific">Pseudomonas lini</name>
    <dbReference type="NCBI Taxonomy" id="163011"/>
    <lineage>
        <taxon>Bacteria</taxon>
        <taxon>Pseudomonadati</taxon>
        <taxon>Pseudomonadota</taxon>
        <taxon>Gammaproteobacteria</taxon>
        <taxon>Pseudomonadales</taxon>
        <taxon>Pseudomonadaceae</taxon>
        <taxon>Pseudomonas</taxon>
    </lineage>
</organism>
<dbReference type="Proteomes" id="UP000284168">
    <property type="component" value="Unassembled WGS sequence"/>
</dbReference>
<evidence type="ECO:0008006" key="3">
    <source>
        <dbReference type="Google" id="ProtNLM"/>
    </source>
</evidence>
<gene>
    <name evidence="1" type="ORF">BK663_01855</name>
</gene>
<name>A0A423IXB5_9PSED</name>
<reference evidence="1 2" key="1">
    <citation type="submission" date="2016-10" db="EMBL/GenBank/DDBJ databases">
        <title>Comparative genome analysis of multiple Pseudomonas spp. focuses on biocontrol and plant growth promoting traits.</title>
        <authorList>
            <person name="Tao X.-Y."/>
            <person name="Taylor C.G."/>
        </authorList>
    </citation>
    <scope>NUCLEOTIDE SEQUENCE [LARGE SCALE GENOMIC DNA]</scope>
    <source>
        <strain evidence="1 2">48C10</strain>
    </source>
</reference>
<dbReference type="EMBL" id="MOBN01000012">
    <property type="protein sequence ID" value="RON30072.1"/>
    <property type="molecule type" value="Genomic_DNA"/>
</dbReference>
<comment type="caution">
    <text evidence="1">The sequence shown here is derived from an EMBL/GenBank/DDBJ whole genome shotgun (WGS) entry which is preliminary data.</text>
</comment>
<evidence type="ECO:0000313" key="2">
    <source>
        <dbReference type="Proteomes" id="UP000284168"/>
    </source>
</evidence>
<evidence type="ECO:0000313" key="1">
    <source>
        <dbReference type="EMBL" id="RON30072.1"/>
    </source>
</evidence>
<protein>
    <recommendedName>
        <fullName evidence="3">CDI immunity protein domain-containing protein</fullName>
    </recommendedName>
</protein>